<evidence type="ECO:0000313" key="1">
    <source>
        <dbReference type="EMBL" id="WCO03548.1"/>
    </source>
</evidence>
<proteinExistence type="predicted"/>
<dbReference type="RefSeq" id="WP_249997263.1">
    <property type="nucleotide sequence ID" value="NZ_CP116221.1"/>
</dbReference>
<gene>
    <name evidence="1" type="ORF">MUN68_008575</name>
</gene>
<evidence type="ECO:0008006" key="3">
    <source>
        <dbReference type="Google" id="ProtNLM"/>
    </source>
</evidence>
<name>A0ABY7S2D4_9FLAO</name>
<protein>
    <recommendedName>
        <fullName evidence="3">MarR family transcriptional regulator</fullName>
    </recommendedName>
</protein>
<dbReference type="Proteomes" id="UP001202717">
    <property type="component" value="Chromosome"/>
</dbReference>
<dbReference type="EMBL" id="CP116221">
    <property type="protein sequence ID" value="WCO03548.1"/>
    <property type="molecule type" value="Genomic_DNA"/>
</dbReference>
<reference evidence="1 2" key="1">
    <citation type="submission" date="2023-01" db="EMBL/GenBank/DDBJ databases">
        <title>Psychroserpens ponticola sp. nov., isolated from seawater.</title>
        <authorList>
            <person name="Kristyanto S."/>
            <person name="Jung J."/>
            <person name="Kim J.M."/>
            <person name="Jeon C.O."/>
        </authorList>
    </citation>
    <scope>NUCLEOTIDE SEQUENCE [LARGE SCALE GENOMIC DNA]</scope>
    <source>
        <strain evidence="1 2">MSW6</strain>
    </source>
</reference>
<accession>A0ABY7S2D4</accession>
<evidence type="ECO:0000313" key="2">
    <source>
        <dbReference type="Proteomes" id="UP001202717"/>
    </source>
</evidence>
<sequence length="176" mass="21036">MTENKQKSDRQYAANMARKYFSGQISKNQVLDSFPNYENDIKLRLLHKRIIEKPKKVFLFGVSNKKYKKFIFETYEIIEDLETDKLRFKTMKILLKQLWLQSNEFTEPIKNMGFQIFEVSKMTYNTNLEVTRYLNLLVEKNYIKKVSDDPLLYEFTESGMKIKTDSEIEKVIENVA</sequence>
<organism evidence="1 2">
    <name type="scientific">Psychroserpens ponticola</name>
    <dbReference type="NCBI Taxonomy" id="2932268"/>
    <lineage>
        <taxon>Bacteria</taxon>
        <taxon>Pseudomonadati</taxon>
        <taxon>Bacteroidota</taxon>
        <taxon>Flavobacteriia</taxon>
        <taxon>Flavobacteriales</taxon>
        <taxon>Flavobacteriaceae</taxon>
        <taxon>Psychroserpens</taxon>
    </lineage>
</organism>
<keyword evidence="2" id="KW-1185">Reference proteome</keyword>